<dbReference type="InterPro" id="IPR025245">
    <property type="entry name" value="DUF4197"/>
</dbReference>
<keyword evidence="1" id="KW-0732">Signal</keyword>
<feature type="signal peptide" evidence="1">
    <location>
        <begin position="1"/>
        <end position="17"/>
    </location>
</feature>
<reference evidence="2 3" key="1">
    <citation type="submission" date="2019-04" db="EMBL/GenBank/DDBJ databases">
        <title>Psychroflexus halotolerans sp. nov., isolated from a marine solar saltern.</title>
        <authorList>
            <person name="Feng X."/>
        </authorList>
    </citation>
    <scope>NUCLEOTIDE SEQUENCE [LARGE SCALE GENOMIC DNA]</scope>
    <source>
        <strain evidence="2 3">WDS2C27</strain>
    </source>
</reference>
<evidence type="ECO:0000313" key="3">
    <source>
        <dbReference type="Proteomes" id="UP000306552"/>
    </source>
</evidence>
<dbReference type="RefSeq" id="WP_138931843.1">
    <property type="nucleotide sequence ID" value="NZ_SWMU01000002.1"/>
</dbReference>
<dbReference type="Pfam" id="PF13852">
    <property type="entry name" value="DUF4197"/>
    <property type="match status" value="1"/>
</dbReference>
<name>A0A4U5TSB2_9FLAO</name>
<proteinExistence type="predicted"/>
<protein>
    <submittedName>
        <fullName evidence="2">DUF4197 domain-containing protein</fullName>
    </submittedName>
</protein>
<dbReference type="PROSITE" id="PS51257">
    <property type="entry name" value="PROKAR_LIPOPROTEIN"/>
    <property type="match status" value="1"/>
</dbReference>
<dbReference type="EMBL" id="SWMU01000002">
    <property type="protein sequence ID" value="TKS56741.1"/>
    <property type="molecule type" value="Genomic_DNA"/>
</dbReference>
<evidence type="ECO:0000313" key="2">
    <source>
        <dbReference type="EMBL" id="TKS56741.1"/>
    </source>
</evidence>
<gene>
    <name evidence="2" type="ORF">FCN74_06840</name>
</gene>
<accession>A0A4U5TSB2</accession>
<feature type="chain" id="PRO_5020508190" evidence="1">
    <location>
        <begin position="18"/>
        <end position="234"/>
    </location>
</feature>
<organism evidence="2 3">
    <name type="scientific">Mesohalobacter halotolerans</name>
    <dbReference type="NCBI Taxonomy" id="1883405"/>
    <lineage>
        <taxon>Bacteria</taxon>
        <taxon>Pseudomonadati</taxon>
        <taxon>Bacteroidota</taxon>
        <taxon>Flavobacteriia</taxon>
        <taxon>Flavobacteriales</taxon>
        <taxon>Flavobacteriaceae</taxon>
        <taxon>Mesohalobacter</taxon>
    </lineage>
</organism>
<evidence type="ECO:0000256" key="1">
    <source>
        <dbReference type="SAM" id="SignalP"/>
    </source>
</evidence>
<dbReference type="OrthoDB" id="5292580at2"/>
<dbReference type="AlphaFoldDB" id="A0A4U5TSB2"/>
<comment type="caution">
    <text evidence="2">The sequence shown here is derived from an EMBL/GenBank/DDBJ whole genome shotgun (WGS) entry which is preliminary data.</text>
</comment>
<sequence length="234" mass="26052">MKKLVVLISVFSALSCAELQSVAETVLEENAEITESQIGSALKEALLNGVEHQVTKLSSQDGFYNNEMVKILLPEELQKVDNTLRKIGLGDLADEGLKLMNDAASDAVKEATPIFVNAVKDMTFQDAKQILMGDSQAATQYLQQKTTDELYQKFYPQVEQSLGKVGANQIWTTAINKYNTLPLTEDVEPNLSEYVTQQALEGVFTMIAVEETKIRNDINARTSDLLKRVFRLQD</sequence>
<keyword evidence="3" id="KW-1185">Reference proteome</keyword>
<dbReference type="Proteomes" id="UP000306552">
    <property type="component" value="Unassembled WGS sequence"/>
</dbReference>